<sequence length="213" mass="22748">MTPIDDPERVLAMSYAPRDRRAGLAALFALDATLGQVLRTTREPMVGQMRLAWWREALVRLDSAPPPAEPVLQALARDVLPLGPSGEALAAMTDGWEVLLGAIDNGSIADHGRLRGAVLFEQAGMLLQAQVDPLADAGQGWALADLAAHLSDPQLAAHARDAAAPLLAKASEHRWGRAGHSLGALTHIARMDLAGPATPRRVARLAWHRMTGR</sequence>
<dbReference type="Proteomes" id="UP000315673">
    <property type="component" value="Chromosome"/>
</dbReference>
<dbReference type="EMBL" id="CP042306">
    <property type="protein sequence ID" value="QDZ07674.1"/>
    <property type="molecule type" value="Genomic_DNA"/>
</dbReference>
<evidence type="ECO:0000313" key="2">
    <source>
        <dbReference type="Proteomes" id="UP000315673"/>
    </source>
</evidence>
<organism evidence="1 2">
    <name type="scientific">Sphingomonas panacisoli</name>
    <dbReference type="NCBI Taxonomy" id="1813879"/>
    <lineage>
        <taxon>Bacteria</taxon>
        <taxon>Pseudomonadati</taxon>
        <taxon>Pseudomonadota</taxon>
        <taxon>Alphaproteobacteria</taxon>
        <taxon>Sphingomonadales</taxon>
        <taxon>Sphingomonadaceae</taxon>
        <taxon>Sphingomonas</taxon>
    </lineage>
</organism>
<accession>A0A5B8LJB5</accession>
<dbReference type="Pfam" id="PF00494">
    <property type="entry name" value="SQS_PSY"/>
    <property type="match status" value="1"/>
</dbReference>
<proteinExistence type="predicted"/>
<protein>
    <recommendedName>
        <fullName evidence="3">Phytoene synthase</fullName>
    </recommendedName>
</protein>
<dbReference type="InterPro" id="IPR002060">
    <property type="entry name" value="Squ/phyt_synthse"/>
</dbReference>
<evidence type="ECO:0008006" key="3">
    <source>
        <dbReference type="Google" id="ProtNLM"/>
    </source>
</evidence>
<reference evidence="1 2" key="1">
    <citation type="submission" date="2019-07" db="EMBL/GenBank/DDBJ databases">
        <title>Full genome sequence of Sphingomonas sp. 4R-6-7(HKS19).</title>
        <authorList>
            <person name="Im W.-T."/>
        </authorList>
    </citation>
    <scope>NUCLEOTIDE SEQUENCE [LARGE SCALE GENOMIC DNA]</scope>
    <source>
        <strain evidence="1 2">HKS19</strain>
    </source>
</reference>
<dbReference type="SUPFAM" id="SSF48576">
    <property type="entry name" value="Terpenoid synthases"/>
    <property type="match status" value="1"/>
</dbReference>
<dbReference type="RefSeq" id="WP_146571384.1">
    <property type="nucleotide sequence ID" value="NZ_CP042306.1"/>
</dbReference>
<dbReference type="OrthoDB" id="9814909at2"/>
<dbReference type="AlphaFoldDB" id="A0A5B8LJB5"/>
<gene>
    <name evidence="1" type="ORF">FPZ24_09365</name>
</gene>
<evidence type="ECO:0000313" key="1">
    <source>
        <dbReference type="EMBL" id="QDZ07674.1"/>
    </source>
</evidence>
<dbReference type="InterPro" id="IPR008949">
    <property type="entry name" value="Isoprenoid_synthase_dom_sf"/>
</dbReference>
<dbReference type="KEGG" id="spai:FPZ24_09365"/>
<keyword evidence="2" id="KW-1185">Reference proteome</keyword>
<name>A0A5B8LJB5_9SPHN</name>